<dbReference type="InterPro" id="IPR013324">
    <property type="entry name" value="RNA_pol_sigma_r3/r4-like"/>
</dbReference>
<dbReference type="PANTHER" id="PTHR43133">
    <property type="entry name" value="RNA POLYMERASE ECF-TYPE SIGMA FACTO"/>
    <property type="match status" value="1"/>
</dbReference>
<dbReference type="EMBL" id="QGKM01000043">
    <property type="protein sequence ID" value="PWQ95603.1"/>
    <property type="molecule type" value="Genomic_DNA"/>
</dbReference>
<evidence type="ECO:0000256" key="5">
    <source>
        <dbReference type="ARBA" id="ARBA00023163"/>
    </source>
</evidence>
<proteinExistence type="inferred from homology"/>
<dbReference type="SUPFAM" id="SSF88659">
    <property type="entry name" value="Sigma3 and sigma4 domains of RNA polymerase sigma factors"/>
    <property type="match status" value="1"/>
</dbReference>
<dbReference type="Gene3D" id="1.10.1740.10">
    <property type="match status" value="1"/>
</dbReference>
<evidence type="ECO:0000259" key="7">
    <source>
        <dbReference type="Pfam" id="PF04542"/>
    </source>
</evidence>
<dbReference type="PROSITE" id="PS01063">
    <property type="entry name" value="SIGMA70_ECF"/>
    <property type="match status" value="1"/>
</dbReference>
<dbReference type="NCBIfam" id="TIGR02937">
    <property type="entry name" value="sigma70-ECF"/>
    <property type="match status" value="1"/>
</dbReference>
<dbReference type="InterPro" id="IPR039425">
    <property type="entry name" value="RNA_pol_sigma-70-like"/>
</dbReference>
<protein>
    <recommendedName>
        <fullName evidence="6">RNA polymerase sigma factor</fullName>
    </recommendedName>
</protein>
<dbReference type="RefSeq" id="WP_109838359.1">
    <property type="nucleotide sequence ID" value="NZ_QGKM01000043.1"/>
</dbReference>
<dbReference type="InterPro" id="IPR000838">
    <property type="entry name" value="RNA_pol_sigma70_ECF_CS"/>
</dbReference>
<evidence type="ECO:0000256" key="6">
    <source>
        <dbReference type="RuleBase" id="RU000716"/>
    </source>
</evidence>
<dbReference type="InterPro" id="IPR014284">
    <property type="entry name" value="RNA_pol_sigma-70_dom"/>
</dbReference>
<comment type="similarity">
    <text evidence="1 6">Belongs to the sigma-70 factor family. ECF subfamily.</text>
</comment>
<reference evidence="9 10" key="1">
    <citation type="submission" date="2018-05" db="EMBL/GenBank/DDBJ databases">
        <title>Leucothrix arctica sp. nov., isolated from Arctic seawater.</title>
        <authorList>
            <person name="Choi A."/>
            <person name="Baek K."/>
        </authorList>
    </citation>
    <scope>NUCLEOTIDE SEQUENCE [LARGE SCALE GENOMIC DNA]</scope>
    <source>
        <strain evidence="9 10">JCM 18388</strain>
    </source>
</reference>
<evidence type="ECO:0000256" key="4">
    <source>
        <dbReference type="ARBA" id="ARBA00023125"/>
    </source>
</evidence>
<dbReference type="Pfam" id="PF04542">
    <property type="entry name" value="Sigma70_r2"/>
    <property type="match status" value="1"/>
</dbReference>
<keyword evidence="10" id="KW-1185">Reference proteome</keyword>
<sequence length="207" mass="23457">MDKQTLRLIQQGDKTAFAALVERFQKPLFVYLGRMTLAQAVAEEIAQETFIRAWQARESFDEKRASVSTWLFTIARRLALNELDRAARRFEVADQSSGTGLNAARVNIDDTSITRFQSDQAQTNLAQTKQADPEQSLQQAELQTALRRALQKLPLQDRSLLALAYLKELEFSVIAEIEGIPVGTVKSRLHRIRQQLQNTLNGDAFHD</sequence>
<keyword evidence="5 6" id="KW-0804">Transcription</keyword>
<name>A0A317CE54_9GAMM</name>
<dbReference type="InterPro" id="IPR013249">
    <property type="entry name" value="RNA_pol_sigma70_r4_t2"/>
</dbReference>
<keyword evidence="3 6" id="KW-0731">Sigma factor</keyword>
<feature type="domain" description="RNA polymerase sigma factor 70 region 4 type 2" evidence="8">
    <location>
        <begin position="145"/>
        <end position="196"/>
    </location>
</feature>
<comment type="caution">
    <text evidence="9">The sequence shown here is derived from an EMBL/GenBank/DDBJ whole genome shotgun (WGS) entry which is preliminary data.</text>
</comment>
<evidence type="ECO:0000256" key="1">
    <source>
        <dbReference type="ARBA" id="ARBA00010641"/>
    </source>
</evidence>
<dbReference type="CDD" id="cd06171">
    <property type="entry name" value="Sigma70_r4"/>
    <property type="match status" value="1"/>
</dbReference>
<evidence type="ECO:0000313" key="9">
    <source>
        <dbReference type="EMBL" id="PWQ95603.1"/>
    </source>
</evidence>
<evidence type="ECO:0000256" key="3">
    <source>
        <dbReference type="ARBA" id="ARBA00023082"/>
    </source>
</evidence>
<keyword evidence="4 6" id="KW-0238">DNA-binding</keyword>
<dbReference type="Gene3D" id="1.10.10.10">
    <property type="entry name" value="Winged helix-like DNA-binding domain superfamily/Winged helix DNA-binding domain"/>
    <property type="match status" value="1"/>
</dbReference>
<keyword evidence="2 6" id="KW-0805">Transcription regulation</keyword>
<organism evidence="9 10">
    <name type="scientific">Leucothrix pacifica</name>
    <dbReference type="NCBI Taxonomy" id="1247513"/>
    <lineage>
        <taxon>Bacteria</taxon>
        <taxon>Pseudomonadati</taxon>
        <taxon>Pseudomonadota</taxon>
        <taxon>Gammaproteobacteria</taxon>
        <taxon>Thiotrichales</taxon>
        <taxon>Thiotrichaceae</taxon>
        <taxon>Leucothrix</taxon>
    </lineage>
</organism>
<gene>
    <name evidence="9" type="ORF">DKW60_14385</name>
</gene>
<dbReference type="GO" id="GO:0003677">
    <property type="term" value="F:DNA binding"/>
    <property type="evidence" value="ECO:0007669"/>
    <property type="project" value="UniProtKB-KW"/>
</dbReference>
<evidence type="ECO:0000313" key="10">
    <source>
        <dbReference type="Proteomes" id="UP000245539"/>
    </source>
</evidence>
<accession>A0A317CE54</accession>
<evidence type="ECO:0000256" key="2">
    <source>
        <dbReference type="ARBA" id="ARBA00023015"/>
    </source>
</evidence>
<dbReference type="OrthoDB" id="9803470at2"/>
<dbReference type="SUPFAM" id="SSF88946">
    <property type="entry name" value="Sigma2 domain of RNA polymerase sigma factors"/>
    <property type="match status" value="1"/>
</dbReference>
<dbReference type="Pfam" id="PF08281">
    <property type="entry name" value="Sigma70_r4_2"/>
    <property type="match status" value="1"/>
</dbReference>
<dbReference type="GO" id="GO:0006352">
    <property type="term" value="P:DNA-templated transcription initiation"/>
    <property type="evidence" value="ECO:0007669"/>
    <property type="project" value="InterPro"/>
</dbReference>
<dbReference type="GO" id="GO:0016987">
    <property type="term" value="F:sigma factor activity"/>
    <property type="evidence" value="ECO:0007669"/>
    <property type="project" value="UniProtKB-KW"/>
</dbReference>
<dbReference type="PANTHER" id="PTHR43133:SF8">
    <property type="entry name" value="RNA POLYMERASE SIGMA FACTOR HI_1459-RELATED"/>
    <property type="match status" value="1"/>
</dbReference>
<feature type="domain" description="RNA polymerase sigma-70 region 2" evidence="7">
    <location>
        <begin position="20"/>
        <end position="89"/>
    </location>
</feature>
<dbReference type="InterPro" id="IPR007627">
    <property type="entry name" value="RNA_pol_sigma70_r2"/>
</dbReference>
<dbReference type="AlphaFoldDB" id="A0A317CE54"/>
<dbReference type="InterPro" id="IPR013325">
    <property type="entry name" value="RNA_pol_sigma_r2"/>
</dbReference>
<dbReference type="InterPro" id="IPR036388">
    <property type="entry name" value="WH-like_DNA-bd_sf"/>
</dbReference>
<evidence type="ECO:0000259" key="8">
    <source>
        <dbReference type="Pfam" id="PF08281"/>
    </source>
</evidence>
<dbReference type="Proteomes" id="UP000245539">
    <property type="component" value="Unassembled WGS sequence"/>
</dbReference>